<dbReference type="STRING" id="927083.DB32_005593"/>
<dbReference type="RefSeq" id="WP_053235584.1">
    <property type="nucleotide sequence ID" value="NZ_CP011125.1"/>
</dbReference>
<evidence type="ECO:0000313" key="3">
    <source>
        <dbReference type="EMBL" id="AKF08444.1"/>
    </source>
</evidence>
<dbReference type="GO" id="GO:0005829">
    <property type="term" value="C:cytosol"/>
    <property type="evidence" value="ECO:0007669"/>
    <property type="project" value="TreeGrafter"/>
</dbReference>
<dbReference type="EMBL" id="CP011125">
    <property type="protein sequence ID" value="AKF08444.1"/>
    <property type="molecule type" value="Genomic_DNA"/>
</dbReference>
<dbReference type="GO" id="GO:0016491">
    <property type="term" value="F:oxidoreductase activity"/>
    <property type="evidence" value="ECO:0007669"/>
    <property type="project" value="UniProtKB-KW"/>
</dbReference>
<dbReference type="Proteomes" id="UP000034883">
    <property type="component" value="Chromosome"/>
</dbReference>
<dbReference type="InterPro" id="IPR050523">
    <property type="entry name" value="AKR_Detox_Biosynth"/>
</dbReference>
<dbReference type="PANTHER" id="PTHR43364">
    <property type="entry name" value="NADH-SPECIFIC METHYLGLYOXAL REDUCTASE-RELATED"/>
    <property type="match status" value="1"/>
</dbReference>
<keyword evidence="4" id="KW-1185">Reference proteome</keyword>
<dbReference type="OrthoDB" id="9804790at2"/>
<organism evidence="3 4">
    <name type="scientific">Sandaracinus amylolyticus</name>
    <dbReference type="NCBI Taxonomy" id="927083"/>
    <lineage>
        <taxon>Bacteria</taxon>
        <taxon>Pseudomonadati</taxon>
        <taxon>Myxococcota</taxon>
        <taxon>Polyangia</taxon>
        <taxon>Polyangiales</taxon>
        <taxon>Sandaracinaceae</taxon>
        <taxon>Sandaracinus</taxon>
    </lineage>
</organism>
<dbReference type="Gene3D" id="3.20.20.100">
    <property type="entry name" value="NADP-dependent oxidoreductase domain"/>
    <property type="match status" value="1"/>
</dbReference>
<dbReference type="InterPro" id="IPR023210">
    <property type="entry name" value="NADP_OxRdtase_dom"/>
</dbReference>
<dbReference type="InterPro" id="IPR036812">
    <property type="entry name" value="NAD(P)_OxRdtase_dom_sf"/>
</dbReference>
<reference evidence="3 4" key="1">
    <citation type="submission" date="2015-03" db="EMBL/GenBank/DDBJ databases">
        <title>Genome assembly of Sandaracinus amylolyticus DSM 53668.</title>
        <authorList>
            <person name="Sharma G."/>
            <person name="Subramanian S."/>
        </authorList>
    </citation>
    <scope>NUCLEOTIDE SEQUENCE [LARGE SCALE GENOMIC DNA]</scope>
    <source>
        <strain evidence="3 4">DSM 53668</strain>
    </source>
</reference>
<protein>
    <submittedName>
        <fullName evidence="3">Putative oxidoreductase</fullName>
    </submittedName>
</protein>
<dbReference type="PANTHER" id="PTHR43364:SF4">
    <property type="entry name" value="NAD(P)-LINKED OXIDOREDUCTASE SUPERFAMILY PROTEIN"/>
    <property type="match status" value="1"/>
</dbReference>
<dbReference type="AlphaFoldDB" id="A0A0F6SGC3"/>
<sequence>MEQRALGPGDLRVSVVTFGAMGFAAPGPDEDARRAAILRAALDAGVTAIDTAPLYGFGRSERVVGKVIAELRPRPKVLTKVGLRWDCPSQHGEPLFQALGEHGQPLVVRRDSRPESVLLEIERSLERLGVERLDLVQVHQRDRRVPIRETFAALRDAVRAGAVAHVGVSNFTGREVEEARAALGDVPLASLQSPLSLLTRDVERDGLVAARRVGAGFLAYSPLAQGLLCGTYGPHREVKDWRAGTALFAPKVRELIQEAIRDVLQPIATRHGATPGQVSLAWVLARPGVSAVIAGASSEAQARQNAGASALRLEPREIAELESAFARVTAAAQRHAKVGGVMRRARSVVGAVKRRVMPSGS</sequence>
<dbReference type="Pfam" id="PF00248">
    <property type="entry name" value="Aldo_ket_red"/>
    <property type="match status" value="1"/>
</dbReference>
<name>A0A0F6SGC3_9BACT</name>
<evidence type="ECO:0000313" key="4">
    <source>
        <dbReference type="Proteomes" id="UP000034883"/>
    </source>
</evidence>
<evidence type="ECO:0000259" key="2">
    <source>
        <dbReference type="Pfam" id="PF00248"/>
    </source>
</evidence>
<feature type="domain" description="NADP-dependent oxidoreductase" evidence="2">
    <location>
        <begin position="17"/>
        <end position="324"/>
    </location>
</feature>
<evidence type="ECO:0000256" key="1">
    <source>
        <dbReference type="ARBA" id="ARBA00023002"/>
    </source>
</evidence>
<proteinExistence type="predicted"/>
<dbReference type="SUPFAM" id="SSF51430">
    <property type="entry name" value="NAD(P)-linked oxidoreductase"/>
    <property type="match status" value="1"/>
</dbReference>
<gene>
    <name evidence="3" type="ORF">DB32_005593</name>
</gene>
<dbReference type="KEGG" id="samy:DB32_005593"/>
<keyword evidence="1" id="KW-0560">Oxidoreductase</keyword>
<accession>A0A0F6SGC3</accession>